<dbReference type="OrthoDB" id="3785047at2"/>
<comment type="similarity">
    <text evidence="1">Belongs to the sigma-70 factor family. ECF subfamily.</text>
</comment>
<dbReference type="AlphaFoldDB" id="A0A4R4T636"/>
<keyword evidence="3" id="KW-0731">Sigma factor</keyword>
<evidence type="ECO:0000256" key="1">
    <source>
        <dbReference type="ARBA" id="ARBA00010641"/>
    </source>
</evidence>
<evidence type="ECO:0000256" key="2">
    <source>
        <dbReference type="ARBA" id="ARBA00023015"/>
    </source>
</evidence>
<evidence type="ECO:0000256" key="5">
    <source>
        <dbReference type="ARBA" id="ARBA00023163"/>
    </source>
</evidence>
<dbReference type="Gene3D" id="1.10.1740.10">
    <property type="match status" value="1"/>
</dbReference>
<dbReference type="InterPro" id="IPR036388">
    <property type="entry name" value="WH-like_DNA-bd_sf"/>
</dbReference>
<dbReference type="InterPro" id="IPR013249">
    <property type="entry name" value="RNA_pol_sigma70_r4_t2"/>
</dbReference>
<reference evidence="8 9" key="1">
    <citation type="submission" date="2019-03" db="EMBL/GenBank/DDBJ databases">
        <title>Draft genome sequences of novel Actinobacteria.</title>
        <authorList>
            <person name="Sahin N."/>
            <person name="Ay H."/>
            <person name="Saygin H."/>
        </authorList>
    </citation>
    <scope>NUCLEOTIDE SEQUENCE [LARGE SCALE GENOMIC DNA]</scope>
    <source>
        <strain evidence="8 9">DSM 41900</strain>
    </source>
</reference>
<dbReference type="InterPro" id="IPR014284">
    <property type="entry name" value="RNA_pol_sigma-70_dom"/>
</dbReference>
<dbReference type="Pfam" id="PF04542">
    <property type="entry name" value="Sigma70_r2"/>
    <property type="match status" value="1"/>
</dbReference>
<evidence type="ECO:0000256" key="4">
    <source>
        <dbReference type="ARBA" id="ARBA00023125"/>
    </source>
</evidence>
<dbReference type="EMBL" id="SMKI01000251">
    <property type="protein sequence ID" value="TDC72347.1"/>
    <property type="molecule type" value="Genomic_DNA"/>
</dbReference>
<dbReference type="NCBIfam" id="TIGR02937">
    <property type="entry name" value="sigma70-ECF"/>
    <property type="match status" value="1"/>
</dbReference>
<dbReference type="InterPro" id="IPR039425">
    <property type="entry name" value="RNA_pol_sigma-70-like"/>
</dbReference>
<feature type="domain" description="RNA polymerase sigma factor 70 region 4 type 2" evidence="7">
    <location>
        <begin position="104"/>
        <end position="155"/>
    </location>
</feature>
<dbReference type="SUPFAM" id="SSF88946">
    <property type="entry name" value="Sigma2 domain of RNA polymerase sigma factors"/>
    <property type="match status" value="1"/>
</dbReference>
<proteinExistence type="inferred from homology"/>
<evidence type="ECO:0000256" key="3">
    <source>
        <dbReference type="ARBA" id="ARBA00023082"/>
    </source>
</evidence>
<feature type="domain" description="RNA polymerase sigma-70 region 2" evidence="6">
    <location>
        <begin position="21"/>
        <end position="79"/>
    </location>
</feature>
<dbReference type="InterPro" id="IPR013325">
    <property type="entry name" value="RNA_pol_sigma_r2"/>
</dbReference>
<dbReference type="Pfam" id="PF08281">
    <property type="entry name" value="Sigma70_r4_2"/>
    <property type="match status" value="1"/>
</dbReference>
<evidence type="ECO:0000259" key="6">
    <source>
        <dbReference type="Pfam" id="PF04542"/>
    </source>
</evidence>
<dbReference type="PANTHER" id="PTHR43133:SF50">
    <property type="entry name" value="ECF RNA POLYMERASE SIGMA FACTOR SIGM"/>
    <property type="match status" value="1"/>
</dbReference>
<accession>A0A4R4T636</accession>
<gene>
    <name evidence="8" type="ORF">E1283_21960</name>
</gene>
<protein>
    <submittedName>
        <fullName evidence="8">SigE family RNA polymerase sigma factor</fullName>
    </submittedName>
</protein>
<dbReference type="InterPro" id="IPR014325">
    <property type="entry name" value="RNA_pol_sigma-E_actinobac"/>
</dbReference>
<keyword evidence="2" id="KW-0805">Transcription regulation</keyword>
<name>A0A4R4T636_9ACTN</name>
<organism evidence="8 9">
    <name type="scientific">Streptomyces hainanensis</name>
    <dbReference type="NCBI Taxonomy" id="402648"/>
    <lineage>
        <taxon>Bacteria</taxon>
        <taxon>Bacillati</taxon>
        <taxon>Actinomycetota</taxon>
        <taxon>Actinomycetes</taxon>
        <taxon>Kitasatosporales</taxon>
        <taxon>Streptomycetaceae</taxon>
        <taxon>Streptomyces</taxon>
    </lineage>
</organism>
<dbReference type="Proteomes" id="UP000295345">
    <property type="component" value="Unassembled WGS sequence"/>
</dbReference>
<evidence type="ECO:0000313" key="8">
    <source>
        <dbReference type="EMBL" id="TDC72347.1"/>
    </source>
</evidence>
<dbReference type="GO" id="GO:0016987">
    <property type="term" value="F:sigma factor activity"/>
    <property type="evidence" value="ECO:0007669"/>
    <property type="project" value="UniProtKB-KW"/>
</dbReference>
<keyword evidence="5" id="KW-0804">Transcription</keyword>
<dbReference type="InterPro" id="IPR007627">
    <property type="entry name" value="RNA_pol_sigma70_r2"/>
</dbReference>
<dbReference type="RefSeq" id="WP_132819841.1">
    <property type="nucleotide sequence ID" value="NZ_SMKI01000251.1"/>
</dbReference>
<dbReference type="GO" id="GO:0006352">
    <property type="term" value="P:DNA-templated transcription initiation"/>
    <property type="evidence" value="ECO:0007669"/>
    <property type="project" value="InterPro"/>
</dbReference>
<dbReference type="GO" id="GO:0003677">
    <property type="term" value="F:DNA binding"/>
    <property type="evidence" value="ECO:0007669"/>
    <property type="project" value="UniProtKB-KW"/>
</dbReference>
<dbReference type="PANTHER" id="PTHR43133">
    <property type="entry name" value="RNA POLYMERASE ECF-TYPE SIGMA FACTO"/>
    <property type="match status" value="1"/>
</dbReference>
<keyword evidence="4" id="KW-0238">DNA-binding</keyword>
<dbReference type="InterPro" id="IPR013324">
    <property type="entry name" value="RNA_pol_sigma_r3/r4-like"/>
</dbReference>
<evidence type="ECO:0000313" key="9">
    <source>
        <dbReference type="Proteomes" id="UP000295345"/>
    </source>
</evidence>
<dbReference type="NCBIfam" id="TIGR02983">
    <property type="entry name" value="SigE-fam_strep"/>
    <property type="match status" value="1"/>
</dbReference>
<dbReference type="Gene3D" id="1.10.10.10">
    <property type="entry name" value="Winged helix-like DNA-binding domain superfamily/Winged helix DNA-binding domain"/>
    <property type="match status" value="1"/>
</dbReference>
<dbReference type="SUPFAM" id="SSF88659">
    <property type="entry name" value="Sigma3 and sigma4 domains of RNA polymerase sigma factors"/>
    <property type="match status" value="1"/>
</dbReference>
<evidence type="ECO:0000259" key="7">
    <source>
        <dbReference type="Pfam" id="PF08281"/>
    </source>
</evidence>
<comment type="caution">
    <text evidence="8">The sequence shown here is derived from an EMBL/GenBank/DDBJ whole genome shotgun (WGS) entry which is preliminary data.</text>
</comment>
<sequence length="170" mass="19249">MGRRDEDSYRQFAVSRSAALYRSACLMTSGDTHLAEDLVQETLSRMYTVWHRRKCIDNPDAYAKTVLVRVYLTHRRRRSSSEQPAVRLPEQPAVEVGDSSLRVTLLQALAELPRKDRAVLVLRFWEDLSIEQTAEAMRTSSSAVRSRSSRALAKLRTRLGHAGFAELTAA</sequence>
<keyword evidence="9" id="KW-1185">Reference proteome</keyword>